<reference evidence="1" key="1">
    <citation type="submission" date="2024-06" db="EMBL/GenBank/DDBJ databases">
        <title>Genome Sequence of an extremely halophilic archaeon isolated from Permian era halite, Salado Formation, Carlsbad, New Mexico: Halobacterium sp. strain NMX12-1.</title>
        <authorList>
            <person name="Sotoa L."/>
            <person name="DasSarma P."/>
            <person name="Anton B.P."/>
            <person name="Vincze T."/>
            <person name="Verma I."/>
            <person name="Eralp B."/>
            <person name="Powers D.W."/>
            <person name="Dozier B.L."/>
            <person name="Roberts R.J."/>
            <person name="DasSarma S."/>
        </authorList>
    </citation>
    <scope>NUCLEOTIDE SEQUENCE</scope>
    <source>
        <strain evidence="1">NMX12-1</strain>
    </source>
</reference>
<organism evidence="1">
    <name type="scientific">Halobacterium sp. NMX12-1</name>
    <dbReference type="NCBI Taxonomy" id="3166650"/>
    <lineage>
        <taxon>Archaea</taxon>
        <taxon>Methanobacteriati</taxon>
        <taxon>Methanobacteriota</taxon>
        <taxon>Stenosarchaea group</taxon>
        <taxon>Halobacteria</taxon>
        <taxon>Halobacteriales</taxon>
        <taxon>Halobacteriaceae</taxon>
        <taxon>Halobacterium</taxon>
    </lineage>
</organism>
<protein>
    <submittedName>
        <fullName evidence="1">Uncharacterized protein</fullName>
    </submittedName>
</protein>
<sequence length="198" mass="22687">MTRSGDPEFIQWNCRELEEHLPRPGRTWTWEECGLAFGTLMKLMDRNLIRRDSGIEEWKTTQWVTTEKCWSLLIDRVGISSDGVGDVVGQEKLLALGEFPREKQTRVLDSPQSNTQGETQQFTLTGDKVDVDTVCQNNSDIDRLQKCIEAAQLGDPEVREKRRQERDSDQTSLIEWSDVWDVTIRAELSVEPPSGAVY</sequence>
<gene>
    <name evidence="1" type="ORF">ABSL23_01495</name>
</gene>
<name>A0AAU8CE63_9EURY</name>
<dbReference type="EMBL" id="CP159204">
    <property type="protein sequence ID" value="XCF16703.1"/>
    <property type="molecule type" value="Genomic_DNA"/>
</dbReference>
<accession>A0AAU8CE63</accession>
<evidence type="ECO:0000313" key="1">
    <source>
        <dbReference type="EMBL" id="XCF16703.1"/>
    </source>
</evidence>
<dbReference type="AlphaFoldDB" id="A0AAU8CE63"/>
<proteinExistence type="predicted"/>
<dbReference type="KEGG" id="hanx:ABSL23_01495"/>